<organism evidence="2 3">
    <name type="scientific">Zunongwangia mangrovi</name>
    <dbReference type="NCBI Taxonomy" id="1334022"/>
    <lineage>
        <taxon>Bacteria</taxon>
        <taxon>Pseudomonadati</taxon>
        <taxon>Bacteroidota</taxon>
        <taxon>Flavobacteriia</taxon>
        <taxon>Flavobacteriales</taxon>
        <taxon>Flavobacteriaceae</taxon>
        <taxon>Zunongwangia</taxon>
    </lineage>
</organism>
<evidence type="ECO:0000259" key="1">
    <source>
        <dbReference type="Pfam" id="PF05658"/>
    </source>
</evidence>
<dbReference type="SUPFAM" id="SSF101967">
    <property type="entry name" value="Adhesin YadA, collagen-binding domain"/>
    <property type="match status" value="2"/>
</dbReference>
<dbReference type="Gene3D" id="2.150.10.10">
    <property type="entry name" value="Serralysin-like metalloprotease, C-terminal"/>
    <property type="match status" value="3"/>
</dbReference>
<feature type="domain" description="Trimeric autotransporter adhesin YadA-like head" evidence="1">
    <location>
        <begin position="189"/>
        <end position="215"/>
    </location>
</feature>
<evidence type="ECO:0000313" key="2">
    <source>
        <dbReference type="EMBL" id="SFC92160.1"/>
    </source>
</evidence>
<dbReference type="InterPro" id="IPR011049">
    <property type="entry name" value="Serralysin-like_metalloprot_C"/>
</dbReference>
<accession>A0A1I1NEM2</accession>
<feature type="domain" description="Trimeric autotransporter adhesin YadA-like head" evidence="1">
    <location>
        <begin position="263"/>
        <end position="285"/>
    </location>
</feature>
<feature type="domain" description="Trimeric autotransporter adhesin YadA-like head" evidence="1">
    <location>
        <begin position="123"/>
        <end position="145"/>
    </location>
</feature>
<feature type="domain" description="Trimeric autotransporter adhesin YadA-like head" evidence="1">
    <location>
        <begin position="288"/>
        <end position="313"/>
    </location>
</feature>
<dbReference type="Pfam" id="PF05658">
    <property type="entry name" value="YadA_head"/>
    <property type="match status" value="6"/>
</dbReference>
<dbReference type="InterPro" id="IPR008640">
    <property type="entry name" value="Adhesin_Head_dom"/>
</dbReference>
<proteinExistence type="predicted"/>
<dbReference type="GO" id="GO:0019867">
    <property type="term" value="C:outer membrane"/>
    <property type="evidence" value="ECO:0007669"/>
    <property type="project" value="InterPro"/>
</dbReference>
<reference evidence="3" key="1">
    <citation type="submission" date="2016-10" db="EMBL/GenBank/DDBJ databases">
        <authorList>
            <person name="Varghese N."/>
            <person name="Submissions S."/>
        </authorList>
    </citation>
    <scope>NUCLEOTIDE SEQUENCE [LARGE SCALE GENOMIC DNA]</scope>
    <source>
        <strain evidence="3">DSM 24499</strain>
    </source>
</reference>
<name>A0A1I1NEM2_9FLAO</name>
<gene>
    <name evidence="2" type="ORF">SAMN04487907_11411</name>
</gene>
<feature type="domain" description="Trimeric autotransporter adhesin YadA-like head" evidence="1">
    <location>
        <begin position="148"/>
        <end position="173"/>
    </location>
</feature>
<protein>
    <submittedName>
        <fullName evidence="2">Head domain of trimeric autotransporter adhesin</fullName>
    </submittedName>
</protein>
<keyword evidence="3" id="KW-1185">Reference proteome</keyword>
<sequence length="468" mass="50260">MLKKVLVLSLIIFYQIGYSQVGIGTSDPDPSSILDIKSSNSGILFPRVKLKSLSNTDPIKNPASGLIVYNVEEQNNVFKGFYFWNNNEWQEILYNPRRLGTRYNEDVKLIANDLIMASINRNNSISFGKEAEAEKNNSFAFGHYANSIGENSFAFGTNSKSIAPRSFAIGNNSLSNTIDSYAIGGDSNASGERAYAIGDGATTSANQSYAFGHGAMGLADNSYAIGYMAETRANNSYALGQLSKVLGDNSYALGTNAITNSNDTYAIGERANAKGNFSMVFGNFAKTNGVNAIAIGRDANANADNAVAIGTGSVATSPYSIVLGANADNNYKVGIGISDPSAKLHVNGSFRLTDGSQAEGKVLISDASGKASWEYLNSVQILKFTKTIDIRMINGNSNTILNIPIPSNSRPITKASSVYVTMENNVSDQVSIIWAKISEVDNLRLKLLNDGNDLIDESLKFFITIIPF</sequence>
<dbReference type="AlphaFoldDB" id="A0A1I1NEM2"/>
<dbReference type="CDD" id="cd12820">
    <property type="entry name" value="LbR_YadA-like"/>
    <property type="match status" value="2"/>
</dbReference>
<feature type="domain" description="Trimeric autotransporter adhesin YadA-like head" evidence="1">
    <location>
        <begin position="234"/>
        <end position="257"/>
    </location>
</feature>
<evidence type="ECO:0000313" key="3">
    <source>
        <dbReference type="Proteomes" id="UP000199438"/>
    </source>
</evidence>
<dbReference type="Proteomes" id="UP000199438">
    <property type="component" value="Unassembled WGS sequence"/>
</dbReference>
<dbReference type="EMBL" id="FOKV01000014">
    <property type="protein sequence ID" value="SFC92160.1"/>
    <property type="molecule type" value="Genomic_DNA"/>
</dbReference>